<evidence type="ECO:0000259" key="6">
    <source>
        <dbReference type="Pfam" id="PF00916"/>
    </source>
</evidence>
<evidence type="ECO:0000256" key="5">
    <source>
        <dbReference type="SAM" id="Phobius"/>
    </source>
</evidence>
<evidence type="ECO:0000256" key="4">
    <source>
        <dbReference type="ARBA" id="ARBA00023136"/>
    </source>
</evidence>
<dbReference type="Proteomes" id="UP000198432">
    <property type="component" value="Unassembled WGS sequence"/>
</dbReference>
<organism evidence="7 8">
    <name type="scientific">Pontibacter ummariensis</name>
    <dbReference type="NCBI Taxonomy" id="1610492"/>
    <lineage>
        <taxon>Bacteria</taxon>
        <taxon>Pseudomonadati</taxon>
        <taxon>Bacteroidota</taxon>
        <taxon>Cytophagia</taxon>
        <taxon>Cytophagales</taxon>
        <taxon>Hymenobacteraceae</taxon>
        <taxon>Pontibacter</taxon>
    </lineage>
</organism>
<feature type="transmembrane region" description="Helical" evidence="5">
    <location>
        <begin position="315"/>
        <end position="338"/>
    </location>
</feature>
<sequence>MGAWWSAFWGGAELTIKGPAAGLIVIALGAVEELGQGDALLGYKLALATIVVAGVIQVLFGLLRSGVLGDFFPAAAVSGMMTSIGIIIISKQVFTLIGVKPVGKEPLELLAELPQGIARLNPQIALIGFISLLLLFTFPLLKNKYLKRLPAALLVILVSIPLGYYFDLAHSHTYLFLDKHHYSIGPEFLVSLPKSLLSAITFPDFSQLFTPASLKYIIMFAVVGSLETILSTKAVDMLDPYKRKADLNRDMVGVGVGNVLAGLIGGLPMISEIVRSSANINNGGKTRWANFSHGLCLLVFVAFAPGLIHQIPLAALAAMLIFTGVRLASPGTFIQTFHKGWEQLVIFLTTIVFTLSIDLLVGIAAGITLELLILMVKGLPAKSIFKQGIKLQQHEDNEYLHVALSDGAVFSNYINLKKYLDSLPRQKHLVLDFSETVVVDHTVMKHLHQYQDDYRAQGGWLEITGLHAHRPVSRHPLAARVRARPAKHVKVAA</sequence>
<keyword evidence="3 5" id="KW-1133">Transmembrane helix</keyword>
<keyword evidence="8" id="KW-1185">Reference proteome</keyword>
<feature type="transmembrane region" description="Helical" evidence="5">
    <location>
        <begin position="344"/>
        <end position="376"/>
    </location>
</feature>
<protein>
    <submittedName>
        <fullName evidence="7">Sulfate permease, MFS superfamily</fullName>
    </submittedName>
</protein>
<evidence type="ECO:0000256" key="1">
    <source>
        <dbReference type="ARBA" id="ARBA00004141"/>
    </source>
</evidence>
<dbReference type="EMBL" id="FZOQ01000011">
    <property type="protein sequence ID" value="SNS70944.1"/>
    <property type="molecule type" value="Genomic_DNA"/>
</dbReference>
<dbReference type="InterPro" id="IPR011547">
    <property type="entry name" value="SLC26A/SulP_dom"/>
</dbReference>
<dbReference type="Gene3D" id="3.30.750.24">
    <property type="entry name" value="STAS domain"/>
    <property type="match status" value="1"/>
</dbReference>
<dbReference type="AlphaFoldDB" id="A0A239GS95"/>
<feature type="transmembrane region" description="Helical" evidence="5">
    <location>
        <begin position="120"/>
        <end position="141"/>
    </location>
</feature>
<name>A0A239GS95_9BACT</name>
<keyword evidence="4 5" id="KW-0472">Membrane</keyword>
<dbReference type="SUPFAM" id="SSF52091">
    <property type="entry name" value="SpoIIaa-like"/>
    <property type="match status" value="1"/>
</dbReference>
<feature type="transmembrane region" description="Helical" evidence="5">
    <location>
        <begin position="148"/>
        <end position="166"/>
    </location>
</feature>
<feature type="transmembrane region" description="Helical" evidence="5">
    <location>
        <begin position="213"/>
        <end position="230"/>
    </location>
</feature>
<keyword evidence="2 5" id="KW-0812">Transmembrane</keyword>
<feature type="transmembrane region" description="Helical" evidence="5">
    <location>
        <begin position="291"/>
        <end position="308"/>
    </location>
</feature>
<dbReference type="InterPro" id="IPR001902">
    <property type="entry name" value="SLC26A/SulP_fam"/>
</dbReference>
<feature type="transmembrane region" description="Helical" evidence="5">
    <location>
        <begin position="75"/>
        <end position="100"/>
    </location>
</feature>
<accession>A0A239GS95</accession>
<evidence type="ECO:0000313" key="7">
    <source>
        <dbReference type="EMBL" id="SNS70944.1"/>
    </source>
</evidence>
<gene>
    <name evidence="7" type="ORF">SAMN06296052_111164</name>
</gene>
<feature type="transmembrane region" description="Helical" evidence="5">
    <location>
        <begin position="41"/>
        <end position="63"/>
    </location>
</feature>
<proteinExistence type="predicted"/>
<feature type="transmembrane region" description="Helical" evidence="5">
    <location>
        <begin position="251"/>
        <end position="271"/>
    </location>
</feature>
<dbReference type="GO" id="GO:0055085">
    <property type="term" value="P:transmembrane transport"/>
    <property type="evidence" value="ECO:0007669"/>
    <property type="project" value="InterPro"/>
</dbReference>
<dbReference type="PANTHER" id="PTHR11814">
    <property type="entry name" value="SULFATE TRANSPORTER"/>
    <property type="match status" value="1"/>
</dbReference>
<evidence type="ECO:0000256" key="2">
    <source>
        <dbReference type="ARBA" id="ARBA00022692"/>
    </source>
</evidence>
<evidence type="ECO:0000256" key="3">
    <source>
        <dbReference type="ARBA" id="ARBA00022989"/>
    </source>
</evidence>
<dbReference type="GO" id="GO:0016020">
    <property type="term" value="C:membrane"/>
    <property type="evidence" value="ECO:0007669"/>
    <property type="project" value="UniProtKB-SubCell"/>
</dbReference>
<comment type="subcellular location">
    <subcellularLocation>
        <location evidence="1">Membrane</location>
        <topology evidence="1">Multi-pass membrane protein</topology>
    </subcellularLocation>
</comment>
<reference evidence="8" key="1">
    <citation type="submission" date="2017-06" db="EMBL/GenBank/DDBJ databases">
        <authorList>
            <person name="Varghese N."/>
            <person name="Submissions S."/>
        </authorList>
    </citation>
    <scope>NUCLEOTIDE SEQUENCE [LARGE SCALE GENOMIC DNA]</scope>
    <source>
        <strain evidence="8">NKM1</strain>
    </source>
</reference>
<evidence type="ECO:0000313" key="8">
    <source>
        <dbReference type="Proteomes" id="UP000198432"/>
    </source>
</evidence>
<feature type="domain" description="SLC26A/SulP transporter" evidence="6">
    <location>
        <begin position="7"/>
        <end position="339"/>
    </location>
</feature>
<dbReference type="Pfam" id="PF00916">
    <property type="entry name" value="Sulfate_transp"/>
    <property type="match status" value="1"/>
</dbReference>
<dbReference type="InterPro" id="IPR036513">
    <property type="entry name" value="STAS_dom_sf"/>
</dbReference>